<dbReference type="Proteomes" id="UP000051236">
    <property type="component" value="Unassembled WGS sequence"/>
</dbReference>
<dbReference type="SMART" id="SM00388">
    <property type="entry name" value="HisKA"/>
    <property type="match status" value="1"/>
</dbReference>
<dbReference type="PROSITE" id="PS50885">
    <property type="entry name" value="HAMP"/>
    <property type="match status" value="1"/>
</dbReference>
<name>A0A0R1Y8B3_9LACO</name>
<dbReference type="SMART" id="SM00387">
    <property type="entry name" value="HATPase_c"/>
    <property type="match status" value="1"/>
</dbReference>
<dbReference type="PANTHER" id="PTHR45528">
    <property type="entry name" value="SENSOR HISTIDINE KINASE CPXA"/>
    <property type="match status" value="1"/>
</dbReference>
<comment type="subcellular location">
    <subcellularLocation>
        <location evidence="2">Membrane</location>
        <topology evidence="2">Multi-pass membrane protein</topology>
    </subcellularLocation>
</comment>
<dbReference type="EC" id="2.7.13.3" evidence="3"/>
<keyword evidence="8 16" id="KW-0418">Kinase</keyword>
<organism evidence="16 17">
    <name type="scientific">Agrilactobacillus composti DSM 18527 = JCM 14202</name>
    <dbReference type="NCBI Taxonomy" id="1423734"/>
    <lineage>
        <taxon>Bacteria</taxon>
        <taxon>Bacillati</taxon>
        <taxon>Bacillota</taxon>
        <taxon>Bacilli</taxon>
        <taxon>Lactobacillales</taxon>
        <taxon>Lactobacillaceae</taxon>
        <taxon>Agrilactobacillus</taxon>
    </lineage>
</organism>
<dbReference type="SMART" id="SM00304">
    <property type="entry name" value="HAMP"/>
    <property type="match status" value="1"/>
</dbReference>
<dbReference type="GO" id="GO:0016020">
    <property type="term" value="C:membrane"/>
    <property type="evidence" value="ECO:0007669"/>
    <property type="project" value="UniProtKB-SubCell"/>
</dbReference>
<keyword evidence="10" id="KW-0902">Two-component regulatory system</keyword>
<keyword evidence="7 13" id="KW-0812">Transmembrane</keyword>
<evidence type="ECO:0000256" key="10">
    <source>
        <dbReference type="ARBA" id="ARBA00023012"/>
    </source>
</evidence>
<evidence type="ECO:0000256" key="11">
    <source>
        <dbReference type="ARBA" id="ARBA00023136"/>
    </source>
</evidence>
<evidence type="ECO:0000256" key="6">
    <source>
        <dbReference type="ARBA" id="ARBA00022679"/>
    </source>
</evidence>
<dbReference type="FunFam" id="3.30.565.10:FF:000006">
    <property type="entry name" value="Sensor histidine kinase WalK"/>
    <property type="match status" value="1"/>
</dbReference>
<dbReference type="Gene3D" id="6.10.340.10">
    <property type="match status" value="1"/>
</dbReference>
<dbReference type="AlphaFoldDB" id="A0A0R1Y8B3"/>
<keyword evidence="5" id="KW-0597">Phosphoprotein</keyword>
<comment type="catalytic activity">
    <reaction evidence="1">
        <text>ATP + protein L-histidine = ADP + protein N-phospho-L-histidine.</text>
        <dbReference type="EC" id="2.7.13.3"/>
    </reaction>
</comment>
<evidence type="ECO:0000256" key="8">
    <source>
        <dbReference type="ARBA" id="ARBA00022777"/>
    </source>
</evidence>
<dbReference type="InterPro" id="IPR050398">
    <property type="entry name" value="HssS/ArlS-like"/>
</dbReference>
<feature type="domain" description="Histidine kinase" evidence="14">
    <location>
        <begin position="278"/>
        <end position="495"/>
    </location>
</feature>
<sequence>MEDQENQQRNRSLKTSLKAKWAFGMSLIILGTLVIFSFVIYYTVQNVLIGQERTTVQETLTAVDRRLSSVETNLTISKVLPRLNIETVHNSNIATSPDWDQTDVFQDSVIQKLSRNDINMGVYNAQGTQLFTSKATSLPLDDRTGGIWSKKTDHTTVLVGVRAVQSAETHKKIGYIQVVNGMQGFHSNMARLRLFMLIFTVIGVLVGGFAAFLIIRHFLVPIKKMSDAIQVVKVEPNTTMRIPELSSGDELSELTSEFNHMLDKTQRFVDAQSSFVTDVSHELRTPVAVLEGHLQLLNRWGKDDPEVLDESLKASLQELQRMKYLIQEMLDLSKADQIEELYAHETTEVSGLLKEIYNNFKMIHPDFSIVLDLDLEDETYVQIYRNHLEQVLIILMDNAVKYSEKRKEIHMSASKDSRFVNIAIQDFGAGIPEADRKNIFDRFYRVDKARSRDKGGNGLGLSIAKKLIESYHGEITVESSVGSGSIFRIDVPLAIQKEEAPDPDDDNDATSTDDTND</sequence>
<comment type="caution">
    <text evidence="16">The sequence shown here is derived from an EMBL/GenBank/DDBJ whole genome shotgun (WGS) entry which is preliminary data.</text>
</comment>
<dbReference type="STRING" id="1423734.FC83_GL000825"/>
<dbReference type="InterPro" id="IPR036890">
    <property type="entry name" value="HATPase_C_sf"/>
</dbReference>
<reference evidence="16 17" key="1">
    <citation type="journal article" date="2015" name="Genome Announc.">
        <title>Expanding the biotechnology potential of lactobacilli through comparative genomics of 213 strains and associated genera.</title>
        <authorList>
            <person name="Sun Z."/>
            <person name="Harris H.M."/>
            <person name="McCann A."/>
            <person name="Guo C."/>
            <person name="Argimon S."/>
            <person name="Zhang W."/>
            <person name="Yang X."/>
            <person name="Jeffery I.B."/>
            <person name="Cooney J.C."/>
            <person name="Kagawa T.F."/>
            <person name="Liu W."/>
            <person name="Song Y."/>
            <person name="Salvetti E."/>
            <person name="Wrobel A."/>
            <person name="Rasinkangas P."/>
            <person name="Parkhill J."/>
            <person name="Rea M.C."/>
            <person name="O'Sullivan O."/>
            <person name="Ritari J."/>
            <person name="Douillard F.P."/>
            <person name="Paul Ross R."/>
            <person name="Yang R."/>
            <person name="Briner A.E."/>
            <person name="Felis G.E."/>
            <person name="de Vos W.M."/>
            <person name="Barrangou R."/>
            <person name="Klaenhammer T.R."/>
            <person name="Caufield P.W."/>
            <person name="Cui Y."/>
            <person name="Zhang H."/>
            <person name="O'Toole P.W."/>
        </authorList>
    </citation>
    <scope>NUCLEOTIDE SEQUENCE [LARGE SCALE GENOMIC DNA]</scope>
    <source>
        <strain evidence="16 17">DSM 18527</strain>
    </source>
</reference>
<evidence type="ECO:0000256" key="9">
    <source>
        <dbReference type="ARBA" id="ARBA00022989"/>
    </source>
</evidence>
<protein>
    <recommendedName>
        <fullName evidence="4">Signal transduction histidine-protein kinase ArlS</fullName>
        <ecNumber evidence="3">2.7.13.3</ecNumber>
    </recommendedName>
</protein>
<dbReference type="SUPFAM" id="SSF55874">
    <property type="entry name" value="ATPase domain of HSP90 chaperone/DNA topoisomerase II/histidine kinase"/>
    <property type="match status" value="1"/>
</dbReference>
<evidence type="ECO:0000259" key="15">
    <source>
        <dbReference type="PROSITE" id="PS50885"/>
    </source>
</evidence>
<evidence type="ECO:0000256" key="12">
    <source>
        <dbReference type="SAM" id="MobiDB-lite"/>
    </source>
</evidence>
<dbReference type="InterPro" id="IPR005467">
    <property type="entry name" value="His_kinase_dom"/>
</dbReference>
<dbReference type="Gene3D" id="1.10.287.130">
    <property type="match status" value="1"/>
</dbReference>
<dbReference type="RefSeq" id="WP_057002386.1">
    <property type="nucleotide sequence ID" value="NZ_AZGA01000011.1"/>
</dbReference>
<dbReference type="eggNOG" id="COG5002">
    <property type="taxonomic scope" value="Bacteria"/>
</dbReference>
<evidence type="ECO:0000313" key="16">
    <source>
        <dbReference type="EMBL" id="KRM35798.1"/>
    </source>
</evidence>
<evidence type="ECO:0000256" key="13">
    <source>
        <dbReference type="SAM" id="Phobius"/>
    </source>
</evidence>
<dbReference type="Pfam" id="PF18719">
    <property type="entry name" value="ArlS_N"/>
    <property type="match status" value="1"/>
</dbReference>
<dbReference type="InterPro" id="IPR003660">
    <property type="entry name" value="HAMP_dom"/>
</dbReference>
<dbReference type="SUPFAM" id="SSF158472">
    <property type="entry name" value="HAMP domain-like"/>
    <property type="match status" value="1"/>
</dbReference>
<accession>A0A0R1Y8B3</accession>
<feature type="transmembrane region" description="Helical" evidence="13">
    <location>
        <begin position="194"/>
        <end position="215"/>
    </location>
</feature>
<dbReference type="EMBL" id="AZGA01000011">
    <property type="protein sequence ID" value="KRM35798.1"/>
    <property type="molecule type" value="Genomic_DNA"/>
</dbReference>
<evidence type="ECO:0000259" key="14">
    <source>
        <dbReference type="PROSITE" id="PS50109"/>
    </source>
</evidence>
<dbReference type="Pfam" id="PF02518">
    <property type="entry name" value="HATPase_c"/>
    <property type="match status" value="1"/>
</dbReference>
<evidence type="ECO:0000256" key="3">
    <source>
        <dbReference type="ARBA" id="ARBA00012438"/>
    </source>
</evidence>
<dbReference type="PATRIC" id="fig|1423734.3.peg.834"/>
<keyword evidence="9 13" id="KW-1133">Transmembrane helix</keyword>
<evidence type="ECO:0000313" key="17">
    <source>
        <dbReference type="Proteomes" id="UP000051236"/>
    </source>
</evidence>
<evidence type="ECO:0000256" key="1">
    <source>
        <dbReference type="ARBA" id="ARBA00000085"/>
    </source>
</evidence>
<dbReference type="InterPro" id="IPR036097">
    <property type="entry name" value="HisK_dim/P_sf"/>
</dbReference>
<proteinExistence type="predicted"/>
<dbReference type="CDD" id="cd00075">
    <property type="entry name" value="HATPase"/>
    <property type="match status" value="1"/>
</dbReference>
<feature type="region of interest" description="Disordered" evidence="12">
    <location>
        <begin position="496"/>
        <end position="517"/>
    </location>
</feature>
<evidence type="ECO:0000256" key="7">
    <source>
        <dbReference type="ARBA" id="ARBA00022692"/>
    </source>
</evidence>
<dbReference type="Gene3D" id="3.30.565.10">
    <property type="entry name" value="Histidine kinase-like ATPase, C-terminal domain"/>
    <property type="match status" value="1"/>
</dbReference>
<dbReference type="InterPro" id="IPR041610">
    <property type="entry name" value="ArlS_N"/>
</dbReference>
<dbReference type="FunFam" id="1.10.287.130:FF:000001">
    <property type="entry name" value="Two-component sensor histidine kinase"/>
    <property type="match status" value="1"/>
</dbReference>
<dbReference type="CDD" id="cd00082">
    <property type="entry name" value="HisKA"/>
    <property type="match status" value="1"/>
</dbReference>
<feature type="domain" description="HAMP" evidence="15">
    <location>
        <begin position="216"/>
        <end position="270"/>
    </location>
</feature>
<evidence type="ECO:0000256" key="4">
    <source>
        <dbReference type="ARBA" id="ARBA00015735"/>
    </source>
</evidence>
<feature type="transmembrane region" description="Helical" evidence="13">
    <location>
        <begin position="21"/>
        <end position="44"/>
    </location>
</feature>
<keyword evidence="6" id="KW-0808">Transferase</keyword>
<dbReference type="Pfam" id="PF00672">
    <property type="entry name" value="HAMP"/>
    <property type="match status" value="1"/>
</dbReference>
<keyword evidence="11 13" id="KW-0472">Membrane</keyword>
<evidence type="ECO:0000256" key="2">
    <source>
        <dbReference type="ARBA" id="ARBA00004141"/>
    </source>
</evidence>
<dbReference type="GO" id="GO:0000155">
    <property type="term" value="F:phosphorelay sensor kinase activity"/>
    <property type="evidence" value="ECO:0007669"/>
    <property type="project" value="InterPro"/>
</dbReference>
<dbReference type="PANTHER" id="PTHR45528:SF12">
    <property type="entry name" value="SENSOR HISTIDINE KINASE ARSS"/>
    <property type="match status" value="1"/>
</dbReference>
<keyword evidence="17" id="KW-1185">Reference proteome</keyword>
<gene>
    <name evidence="16" type="ORF">FC83_GL000825</name>
</gene>
<dbReference type="Pfam" id="PF00512">
    <property type="entry name" value="HisKA"/>
    <property type="match status" value="1"/>
</dbReference>
<evidence type="ECO:0000256" key="5">
    <source>
        <dbReference type="ARBA" id="ARBA00022553"/>
    </source>
</evidence>
<dbReference type="InterPro" id="IPR004358">
    <property type="entry name" value="Sig_transdc_His_kin-like_C"/>
</dbReference>
<dbReference type="SUPFAM" id="SSF47384">
    <property type="entry name" value="Homodimeric domain of signal transducing histidine kinase"/>
    <property type="match status" value="1"/>
</dbReference>
<dbReference type="InterPro" id="IPR003661">
    <property type="entry name" value="HisK_dim/P_dom"/>
</dbReference>
<dbReference type="PROSITE" id="PS50109">
    <property type="entry name" value="HIS_KIN"/>
    <property type="match status" value="1"/>
</dbReference>
<dbReference type="CDD" id="cd06225">
    <property type="entry name" value="HAMP"/>
    <property type="match status" value="1"/>
</dbReference>
<dbReference type="PRINTS" id="PR00344">
    <property type="entry name" value="BCTRLSENSOR"/>
</dbReference>
<dbReference type="InterPro" id="IPR003594">
    <property type="entry name" value="HATPase_dom"/>
</dbReference>